<dbReference type="OrthoDB" id="15433at2759"/>
<evidence type="ECO:0000313" key="3">
    <source>
        <dbReference type="EMBL" id="KJK68597.1"/>
    </source>
</evidence>
<dbReference type="InterPro" id="IPR002582">
    <property type="entry name" value="ACPS"/>
</dbReference>
<dbReference type="AlphaFoldDB" id="A0A0F0IPB0"/>
<sequence length="178" mass="20448">MPEPNIIPFPYPLGVGTDICHIPRIRRILTHENPNHVHRFANRIFCQSELDAFQQRHEKVLQLKKDLDTRMYKYEESSLQQDNYDRALWRLSSWVAGRFAAKEAAMKAVSPQRLGWHHAEVLVPPGQMKPLLVIHSFQYADTAERNGENPEPVRKHAAQLSISHDGEYAIATVLAAIH</sequence>
<comment type="caution">
    <text evidence="3">The sequence shown here is derived from an EMBL/GenBank/DDBJ whole genome shotgun (WGS) entry which is preliminary data.</text>
</comment>
<evidence type="ECO:0000313" key="4">
    <source>
        <dbReference type="Proteomes" id="UP000033540"/>
    </source>
</evidence>
<dbReference type="Gene3D" id="3.90.470.20">
    <property type="entry name" value="4'-phosphopantetheinyl transferase domain"/>
    <property type="match status" value="1"/>
</dbReference>
<protein>
    <submittedName>
        <fullName evidence="3">4'-phosphopantetheinyl transferase superfamily protein</fullName>
    </submittedName>
</protein>
<dbReference type="InterPro" id="IPR008278">
    <property type="entry name" value="4-PPantetheinyl_Trfase_dom"/>
</dbReference>
<evidence type="ECO:0000256" key="1">
    <source>
        <dbReference type="ARBA" id="ARBA00022679"/>
    </source>
</evidence>
<feature type="domain" description="4'-phosphopantetheinyl transferase" evidence="2">
    <location>
        <begin position="14"/>
        <end position="127"/>
    </location>
</feature>
<dbReference type="Proteomes" id="UP000033540">
    <property type="component" value="Unassembled WGS sequence"/>
</dbReference>
<gene>
    <name evidence="3" type="ORF">P875_00075878</name>
</gene>
<dbReference type="GO" id="GO:0008897">
    <property type="term" value="F:holo-[acyl-carrier-protein] synthase activity"/>
    <property type="evidence" value="ECO:0007669"/>
    <property type="project" value="InterPro"/>
</dbReference>
<name>A0A0F0IPB0_ASPPU</name>
<evidence type="ECO:0000259" key="2">
    <source>
        <dbReference type="Pfam" id="PF01648"/>
    </source>
</evidence>
<accession>A0A0F0IPB0</accession>
<dbReference type="GO" id="GO:0006633">
    <property type="term" value="P:fatty acid biosynthetic process"/>
    <property type="evidence" value="ECO:0007669"/>
    <property type="project" value="InterPro"/>
</dbReference>
<proteinExistence type="inferred from homology"/>
<organism evidence="3 4">
    <name type="scientific">Aspergillus parasiticus (strain ATCC 56775 / NRRL 5862 / SRRC 143 / SU-1)</name>
    <dbReference type="NCBI Taxonomy" id="1403190"/>
    <lineage>
        <taxon>Eukaryota</taxon>
        <taxon>Fungi</taxon>
        <taxon>Dikarya</taxon>
        <taxon>Ascomycota</taxon>
        <taxon>Pezizomycotina</taxon>
        <taxon>Eurotiomycetes</taxon>
        <taxon>Eurotiomycetidae</taxon>
        <taxon>Eurotiales</taxon>
        <taxon>Aspergillaceae</taxon>
        <taxon>Aspergillus</taxon>
        <taxon>Aspergillus subgen. Circumdati</taxon>
    </lineage>
</organism>
<dbReference type="SUPFAM" id="SSF56214">
    <property type="entry name" value="4'-phosphopantetheinyl transferase"/>
    <property type="match status" value="1"/>
</dbReference>
<keyword evidence="1 3" id="KW-0808">Transferase</keyword>
<reference evidence="3 4" key="1">
    <citation type="submission" date="2015-02" db="EMBL/GenBank/DDBJ databases">
        <title>Draft genome sequence of Aspergillus parasiticus SU-1.</title>
        <authorList>
            <person name="Yu J."/>
            <person name="Fedorova N."/>
            <person name="Yin Y."/>
            <person name="Losada L."/>
            <person name="Zafar N."/>
            <person name="Taujale R."/>
            <person name="Ehrlich K.C."/>
            <person name="Bhatnagar D."/>
            <person name="Cleveland T.E."/>
            <person name="Bennett J.W."/>
            <person name="Nierman W.C."/>
        </authorList>
    </citation>
    <scope>NUCLEOTIDE SEQUENCE [LARGE SCALE GENOMIC DNA]</scope>
    <source>
        <strain evidence="4">ATCC 56775 / NRRL 5862 / SRRC 143 / SU-1</strain>
    </source>
</reference>
<dbReference type="Pfam" id="PF01648">
    <property type="entry name" value="ACPS"/>
    <property type="match status" value="1"/>
</dbReference>
<dbReference type="InterPro" id="IPR037143">
    <property type="entry name" value="4-PPantetheinyl_Trfase_dom_sf"/>
</dbReference>
<dbReference type="HAMAP" id="MF_00101">
    <property type="entry name" value="AcpS"/>
    <property type="match status" value="1"/>
</dbReference>
<dbReference type="EMBL" id="JZEE01000033">
    <property type="protein sequence ID" value="KJK68597.1"/>
    <property type="molecule type" value="Genomic_DNA"/>
</dbReference>
<dbReference type="GO" id="GO:0000287">
    <property type="term" value="F:magnesium ion binding"/>
    <property type="evidence" value="ECO:0007669"/>
    <property type="project" value="InterPro"/>
</dbReference>